<keyword evidence="3 6" id="KW-0547">Nucleotide-binding</keyword>
<dbReference type="Gene3D" id="3.30.200.20">
    <property type="entry name" value="Phosphorylase Kinase, domain 1"/>
    <property type="match status" value="1"/>
</dbReference>
<feature type="region of interest" description="Disordered" evidence="7">
    <location>
        <begin position="21"/>
        <end position="80"/>
    </location>
</feature>
<feature type="compositionally biased region" description="Basic and acidic residues" evidence="7">
    <location>
        <begin position="468"/>
        <end position="486"/>
    </location>
</feature>
<dbReference type="Pfam" id="PF07714">
    <property type="entry name" value="PK_Tyr_Ser-Thr"/>
    <property type="match status" value="1"/>
</dbReference>
<feature type="compositionally biased region" description="Basic and acidic residues" evidence="7">
    <location>
        <begin position="43"/>
        <end position="56"/>
    </location>
</feature>
<dbReference type="PROSITE" id="PS50011">
    <property type="entry name" value="PROTEIN_KINASE_DOM"/>
    <property type="match status" value="1"/>
</dbReference>
<evidence type="ECO:0000256" key="3">
    <source>
        <dbReference type="ARBA" id="ARBA00022741"/>
    </source>
</evidence>
<feature type="domain" description="Protein kinase" evidence="8">
    <location>
        <begin position="171"/>
        <end position="444"/>
    </location>
</feature>
<evidence type="ECO:0000256" key="7">
    <source>
        <dbReference type="SAM" id="MobiDB-lite"/>
    </source>
</evidence>
<feature type="compositionally biased region" description="Basic residues" evidence="7">
    <location>
        <begin position="30"/>
        <end position="42"/>
    </location>
</feature>
<dbReference type="InterPro" id="IPR050823">
    <property type="entry name" value="Plant_Ser_Thr_Prot_Kinase"/>
</dbReference>
<dbReference type="InterPro" id="IPR011009">
    <property type="entry name" value="Kinase-like_dom_sf"/>
</dbReference>
<dbReference type="SUPFAM" id="SSF56112">
    <property type="entry name" value="Protein kinase-like (PK-like)"/>
    <property type="match status" value="1"/>
</dbReference>
<feature type="binding site" evidence="6">
    <location>
        <position position="206"/>
    </location>
    <ligand>
        <name>ATP</name>
        <dbReference type="ChEBI" id="CHEBI:30616"/>
    </ligand>
</feature>
<dbReference type="InterPro" id="IPR001245">
    <property type="entry name" value="Ser-Thr/Tyr_kinase_cat_dom"/>
</dbReference>
<evidence type="ECO:0000256" key="2">
    <source>
        <dbReference type="ARBA" id="ARBA00022679"/>
    </source>
</evidence>
<evidence type="ECO:0000313" key="10">
    <source>
        <dbReference type="Proteomes" id="UP000734854"/>
    </source>
</evidence>
<dbReference type="AlphaFoldDB" id="A0A8J5KPY9"/>
<comment type="caution">
    <text evidence="9">The sequence shown here is derived from an EMBL/GenBank/DDBJ whole genome shotgun (WGS) entry which is preliminary data.</text>
</comment>
<dbReference type="Proteomes" id="UP000734854">
    <property type="component" value="Unassembled WGS sequence"/>
</dbReference>
<feature type="compositionally biased region" description="Basic residues" evidence="7">
    <location>
        <begin position="57"/>
        <end position="72"/>
    </location>
</feature>
<evidence type="ECO:0000313" key="9">
    <source>
        <dbReference type="EMBL" id="KAG6484925.1"/>
    </source>
</evidence>
<dbReference type="InterPro" id="IPR000719">
    <property type="entry name" value="Prot_kinase_dom"/>
</dbReference>
<evidence type="ECO:0000256" key="4">
    <source>
        <dbReference type="ARBA" id="ARBA00022777"/>
    </source>
</evidence>
<evidence type="ECO:0000259" key="8">
    <source>
        <dbReference type="PROSITE" id="PS50011"/>
    </source>
</evidence>
<dbReference type="InterPro" id="IPR017441">
    <property type="entry name" value="Protein_kinase_ATP_BS"/>
</dbReference>
<feature type="compositionally biased region" description="Basic residues" evidence="7">
    <location>
        <begin position="522"/>
        <end position="533"/>
    </location>
</feature>
<name>A0A8J5KPY9_ZINOF</name>
<dbReference type="GO" id="GO:0005524">
    <property type="term" value="F:ATP binding"/>
    <property type="evidence" value="ECO:0007669"/>
    <property type="project" value="UniProtKB-UniRule"/>
</dbReference>
<keyword evidence="2" id="KW-0808">Transferase</keyword>
<sequence length="545" mass="60843">MKEEGACMFPLFCGSAGAVATKEEGGGRGVRGRRVLSQRRRRKEEGVGGCRDEGGGRRKGRKGSAATSRRRRGKEEGVGGSTRLAHVTRLTYQAQGIQFALLIYNMYLYGELNEERTAKLAAPQDRASGKCQNGVSLLPPPKDIEDLRLIAEYGGVNRFTYSELRAATRYFRPDQILGEGGFGIVYKGVIDENVRPGFESTRVAVKELNKEGFQGDKEWLAEVNYLGQLSHPNLVKLIGYCCEGDHRLLVYEYMACGSLENHLFQLPVAKGLLNIAMVHSYENCLRIKNIVWDVIQAGAVVVVFDYNAKLSDFGLAKEGPIGDQTHVSTRVMGTYGYAAPEYIMTGHLTARSDVYGFGVVLLEMLLGRKAVDKSRSNRDFNLVDFARPLLINSRKLLRIIDPRMDGQYSNRVAVEVASMAHRCLSHNPKGRPTMDQVVEILQGIQDLPESMEDLLLQNGSIAITLYEAPKEDETTPSNYKKEDGTNMHHRRRTRHGNERSKSEPPADFNLFSPSPDSDKLHQVTKPKSRRTRIAKPSLDQLYDVL</sequence>
<dbReference type="PROSITE" id="PS00107">
    <property type="entry name" value="PROTEIN_KINASE_ATP"/>
    <property type="match status" value="1"/>
</dbReference>
<evidence type="ECO:0000256" key="1">
    <source>
        <dbReference type="ARBA" id="ARBA00012513"/>
    </source>
</evidence>
<dbReference type="PANTHER" id="PTHR45621">
    <property type="entry name" value="OS01G0588500 PROTEIN-RELATED"/>
    <property type="match status" value="1"/>
</dbReference>
<protein>
    <recommendedName>
        <fullName evidence="1">non-specific serine/threonine protein kinase</fullName>
        <ecNumber evidence="1">2.7.11.1</ecNumber>
    </recommendedName>
</protein>
<organism evidence="9 10">
    <name type="scientific">Zingiber officinale</name>
    <name type="common">Ginger</name>
    <name type="synonym">Amomum zingiber</name>
    <dbReference type="NCBI Taxonomy" id="94328"/>
    <lineage>
        <taxon>Eukaryota</taxon>
        <taxon>Viridiplantae</taxon>
        <taxon>Streptophyta</taxon>
        <taxon>Embryophyta</taxon>
        <taxon>Tracheophyta</taxon>
        <taxon>Spermatophyta</taxon>
        <taxon>Magnoliopsida</taxon>
        <taxon>Liliopsida</taxon>
        <taxon>Zingiberales</taxon>
        <taxon>Zingiberaceae</taxon>
        <taxon>Zingiber</taxon>
    </lineage>
</organism>
<gene>
    <name evidence="9" type="ORF">ZIOFF_053450</name>
</gene>
<keyword evidence="4" id="KW-0418">Kinase</keyword>
<dbReference type="GO" id="GO:0004674">
    <property type="term" value="F:protein serine/threonine kinase activity"/>
    <property type="evidence" value="ECO:0007669"/>
    <property type="project" value="UniProtKB-EC"/>
</dbReference>
<dbReference type="FunFam" id="3.30.200.20:FF:000228">
    <property type="entry name" value="Serine/threonine-protein kinase BIK1"/>
    <property type="match status" value="1"/>
</dbReference>
<evidence type="ECO:0000256" key="6">
    <source>
        <dbReference type="PROSITE-ProRule" id="PRU10141"/>
    </source>
</evidence>
<proteinExistence type="predicted"/>
<keyword evidence="5 6" id="KW-0067">ATP-binding</keyword>
<accession>A0A8J5KPY9</accession>
<feature type="compositionally biased region" description="Basic and acidic residues" evidence="7">
    <location>
        <begin position="495"/>
        <end position="504"/>
    </location>
</feature>
<dbReference type="Gene3D" id="1.10.510.10">
    <property type="entry name" value="Transferase(Phosphotransferase) domain 1"/>
    <property type="match status" value="1"/>
</dbReference>
<keyword evidence="10" id="KW-1185">Reference proteome</keyword>
<dbReference type="EMBL" id="JACMSC010000015">
    <property type="protein sequence ID" value="KAG6484925.1"/>
    <property type="molecule type" value="Genomic_DNA"/>
</dbReference>
<feature type="region of interest" description="Disordered" evidence="7">
    <location>
        <begin position="467"/>
        <end position="545"/>
    </location>
</feature>
<evidence type="ECO:0000256" key="5">
    <source>
        <dbReference type="ARBA" id="ARBA00022840"/>
    </source>
</evidence>
<reference evidence="9 10" key="1">
    <citation type="submission" date="2020-08" db="EMBL/GenBank/DDBJ databases">
        <title>Plant Genome Project.</title>
        <authorList>
            <person name="Zhang R.-G."/>
        </authorList>
    </citation>
    <scope>NUCLEOTIDE SEQUENCE [LARGE SCALE GENOMIC DNA]</scope>
    <source>
        <tissue evidence="9">Rhizome</tissue>
    </source>
</reference>
<dbReference type="EC" id="2.7.11.1" evidence="1"/>